<protein>
    <submittedName>
        <fullName evidence="1">Uncharacterized protein</fullName>
    </submittedName>
</protein>
<evidence type="ECO:0000313" key="1">
    <source>
        <dbReference type="EMBL" id="MBE0399465.1"/>
    </source>
</evidence>
<comment type="caution">
    <text evidence="1">The sequence shown here is derived from an EMBL/GenBank/DDBJ whole genome shotgun (WGS) entry which is preliminary data.</text>
</comment>
<dbReference type="RefSeq" id="WP_096278791.1">
    <property type="nucleotide sequence ID" value="NZ_CBCSBM010000005.1"/>
</dbReference>
<name>A0ABR9EZ28_9GAMM</name>
<organism evidence="1 2">
    <name type="scientific">Halomonas casei</name>
    <dbReference type="NCBI Taxonomy" id="2742613"/>
    <lineage>
        <taxon>Bacteria</taxon>
        <taxon>Pseudomonadati</taxon>
        <taxon>Pseudomonadota</taxon>
        <taxon>Gammaproteobacteria</taxon>
        <taxon>Oceanospirillales</taxon>
        <taxon>Halomonadaceae</taxon>
        <taxon>Halomonas</taxon>
    </lineage>
</organism>
<proteinExistence type="predicted"/>
<accession>A0ABR9EZ28</accession>
<dbReference type="EMBL" id="RRZD01000003">
    <property type="protein sequence ID" value="MBE0399465.1"/>
    <property type="molecule type" value="Genomic_DNA"/>
</dbReference>
<reference evidence="1 2" key="1">
    <citation type="submission" date="2020-07" db="EMBL/GenBank/DDBJ databases">
        <title>Halophilic bacteria isolated from french cheeses.</title>
        <authorList>
            <person name="Kothe C.I."/>
            <person name="Farah-Kraiem B."/>
            <person name="Renault P."/>
            <person name="Dridi B."/>
        </authorList>
    </citation>
    <scope>NUCLEOTIDE SEQUENCE [LARGE SCALE GENOMIC DNA]</scope>
    <source>
        <strain evidence="1 2">FME1</strain>
    </source>
</reference>
<keyword evidence="2" id="KW-1185">Reference proteome</keyword>
<gene>
    <name evidence="1" type="ORF">EI168_04990</name>
</gene>
<sequence>MTAIKTALRELLVSAPREALPMTYQQVASALSLTPPRTIGQVTQSLEQLMREDATQDKPFMAALVVSRRGEGLPAAGFFELAVALGRFPADRALHEVAYHAEFQRAASERSQHQS</sequence>
<dbReference type="Proteomes" id="UP001645039">
    <property type="component" value="Unassembled WGS sequence"/>
</dbReference>
<evidence type="ECO:0000313" key="2">
    <source>
        <dbReference type="Proteomes" id="UP001645039"/>
    </source>
</evidence>